<reference evidence="6 7" key="1">
    <citation type="submission" date="2018-10" db="EMBL/GenBank/DDBJ databases">
        <title>Paraburkholderia sp. 7MK8-2, isolated from soil.</title>
        <authorList>
            <person name="Gao Z.-H."/>
            <person name="Qiu L.-H."/>
        </authorList>
    </citation>
    <scope>NUCLEOTIDE SEQUENCE [LARGE SCALE GENOMIC DNA]</scope>
    <source>
        <strain evidence="6 7">7MK8-2</strain>
    </source>
</reference>
<dbReference type="RefSeq" id="WP_121278291.1">
    <property type="nucleotide sequence ID" value="NZ_RBZV01000004.1"/>
</dbReference>
<feature type="transmembrane region" description="Helical" evidence="4">
    <location>
        <begin position="252"/>
        <end position="271"/>
    </location>
</feature>
<evidence type="ECO:0000313" key="7">
    <source>
        <dbReference type="Proteomes" id="UP000280434"/>
    </source>
</evidence>
<dbReference type="PANTHER" id="PTHR43179">
    <property type="entry name" value="RHAMNOSYLTRANSFERASE WBBL"/>
    <property type="match status" value="1"/>
</dbReference>
<comment type="similarity">
    <text evidence="1">Belongs to the glycosyltransferase 2 family.</text>
</comment>
<accession>A0A494XEY2</accession>
<feature type="domain" description="Glycosyltransferase 2-like" evidence="5">
    <location>
        <begin position="10"/>
        <end position="171"/>
    </location>
</feature>
<keyword evidence="7" id="KW-1185">Reference proteome</keyword>
<dbReference type="Gene3D" id="3.90.550.10">
    <property type="entry name" value="Spore Coat Polysaccharide Biosynthesis Protein SpsA, Chain A"/>
    <property type="match status" value="1"/>
</dbReference>
<dbReference type="SUPFAM" id="SSF53448">
    <property type="entry name" value="Nucleotide-diphospho-sugar transferases"/>
    <property type="match status" value="1"/>
</dbReference>
<dbReference type="AlphaFoldDB" id="A0A494XEY2"/>
<dbReference type="EMBL" id="RBZV01000004">
    <property type="protein sequence ID" value="RKP48442.1"/>
    <property type="molecule type" value="Genomic_DNA"/>
</dbReference>
<keyword evidence="4" id="KW-1133">Transmembrane helix</keyword>
<dbReference type="Proteomes" id="UP000280434">
    <property type="component" value="Unassembled WGS sequence"/>
</dbReference>
<keyword evidence="2" id="KW-0328">Glycosyltransferase</keyword>
<dbReference type="Pfam" id="PF00535">
    <property type="entry name" value="Glycos_transf_2"/>
    <property type="match status" value="1"/>
</dbReference>
<keyword evidence="4" id="KW-0472">Membrane</keyword>
<evidence type="ECO:0000259" key="5">
    <source>
        <dbReference type="Pfam" id="PF00535"/>
    </source>
</evidence>
<proteinExistence type="inferred from homology"/>
<keyword evidence="4" id="KW-0812">Transmembrane</keyword>
<dbReference type="InterPro" id="IPR001173">
    <property type="entry name" value="Glyco_trans_2-like"/>
</dbReference>
<protein>
    <submittedName>
        <fullName evidence="6">Glycosyltransferase</fullName>
    </submittedName>
</protein>
<evidence type="ECO:0000256" key="2">
    <source>
        <dbReference type="ARBA" id="ARBA00022676"/>
    </source>
</evidence>
<dbReference type="PANTHER" id="PTHR43179:SF12">
    <property type="entry name" value="GALACTOFURANOSYLTRANSFERASE GLFT2"/>
    <property type="match status" value="1"/>
</dbReference>
<dbReference type="GO" id="GO:0016757">
    <property type="term" value="F:glycosyltransferase activity"/>
    <property type="evidence" value="ECO:0007669"/>
    <property type="project" value="UniProtKB-KW"/>
</dbReference>
<evidence type="ECO:0000256" key="1">
    <source>
        <dbReference type="ARBA" id="ARBA00006739"/>
    </source>
</evidence>
<organism evidence="6 7">
    <name type="scientific">Trinickia fusca</name>
    <dbReference type="NCBI Taxonomy" id="2419777"/>
    <lineage>
        <taxon>Bacteria</taxon>
        <taxon>Pseudomonadati</taxon>
        <taxon>Pseudomonadota</taxon>
        <taxon>Betaproteobacteria</taxon>
        <taxon>Burkholderiales</taxon>
        <taxon>Burkholderiaceae</taxon>
        <taxon>Trinickia</taxon>
    </lineage>
</organism>
<evidence type="ECO:0000256" key="4">
    <source>
        <dbReference type="SAM" id="Phobius"/>
    </source>
</evidence>
<evidence type="ECO:0000313" key="6">
    <source>
        <dbReference type="EMBL" id="RKP48442.1"/>
    </source>
</evidence>
<dbReference type="OrthoDB" id="9786172at2"/>
<keyword evidence="3 6" id="KW-0808">Transferase</keyword>
<gene>
    <name evidence="6" type="ORF">D7S89_14145</name>
</gene>
<comment type="caution">
    <text evidence="6">The sequence shown here is derived from an EMBL/GenBank/DDBJ whole genome shotgun (WGS) entry which is preliminary data.</text>
</comment>
<evidence type="ECO:0000256" key="3">
    <source>
        <dbReference type="ARBA" id="ARBA00022679"/>
    </source>
</evidence>
<sequence length="303" mass="33861">MYSKPKIDASVVIAVCNDLRLGRLLETLRSQDCQPYTFEVLVIENGTRDLEDVSEQFREDMIIHYFHIATPNSATARNIGLKHARGRYILMTDADVFVANTWVRKLIESLDNSNHGAVGGAIRKASTSTWIQKAAITIVNGQSLLNYLPASPYPYVVGANVAYRAQLVREVGGFDEELKSGADVDICYKLGYAGQTIGLAPEAIIYHEDRSTLRKHFQRFAFYAEYQVLLFAKYKRLTGQKFVLNSYPLKRALLAIALAPGAVVMALLGRVTPIQKVIAQLVEAAGIWWGSIKGAFKHRQFYI</sequence>
<dbReference type="InterPro" id="IPR029044">
    <property type="entry name" value="Nucleotide-diphossugar_trans"/>
</dbReference>
<name>A0A494XEY2_9BURK</name>